<keyword evidence="1" id="KW-0472">Membrane</keyword>
<proteinExistence type="predicted"/>
<reference evidence="3" key="1">
    <citation type="journal article" date="2019" name="Int. J. Syst. Evol. Microbiol.">
        <title>The Global Catalogue of Microorganisms (GCM) 10K type strain sequencing project: providing services to taxonomists for standard genome sequencing and annotation.</title>
        <authorList>
            <consortium name="The Broad Institute Genomics Platform"/>
            <consortium name="The Broad Institute Genome Sequencing Center for Infectious Disease"/>
            <person name="Wu L."/>
            <person name="Ma J."/>
        </authorList>
    </citation>
    <scope>NUCLEOTIDE SEQUENCE [LARGE SCALE GENOMIC DNA]</scope>
    <source>
        <strain evidence="3">CGMCC 1.15461</strain>
    </source>
</reference>
<dbReference type="RefSeq" id="WP_188619645.1">
    <property type="nucleotide sequence ID" value="NZ_BMJE01000001.1"/>
</dbReference>
<evidence type="ECO:0000256" key="1">
    <source>
        <dbReference type="SAM" id="Phobius"/>
    </source>
</evidence>
<evidence type="ECO:0000313" key="3">
    <source>
        <dbReference type="Proteomes" id="UP000615760"/>
    </source>
</evidence>
<keyword evidence="1" id="KW-0812">Transmembrane</keyword>
<keyword evidence="3" id="KW-1185">Reference proteome</keyword>
<gene>
    <name evidence="2" type="ORF">GCM10007424_04960</name>
</gene>
<keyword evidence="1" id="KW-1133">Transmembrane helix</keyword>
<evidence type="ECO:0008006" key="4">
    <source>
        <dbReference type="Google" id="ProtNLM"/>
    </source>
</evidence>
<feature type="transmembrane region" description="Helical" evidence="1">
    <location>
        <begin position="338"/>
        <end position="356"/>
    </location>
</feature>
<organism evidence="2 3">
    <name type="scientific">Flavobacterium suaedae</name>
    <dbReference type="NCBI Taxonomy" id="1767027"/>
    <lineage>
        <taxon>Bacteria</taxon>
        <taxon>Pseudomonadati</taxon>
        <taxon>Bacteroidota</taxon>
        <taxon>Flavobacteriia</taxon>
        <taxon>Flavobacteriales</taxon>
        <taxon>Flavobacteriaceae</taxon>
        <taxon>Flavobacterium</taxon>
    </lineage>
</organism>
<feature type="transmembrane region" description="Helical" evidence="1">
    <location>
        <begin position="368"/>
        <end position="388"/>
    </location>
</feature>
<sequence length="484" mass="55716">MQFIKSNLTYFFLSIVLIGSLVHSYIQYSKSTIDGDVSRIVVSAPPYDKVLKDPLGLSALKGEEYGATNRYTAHLIMSEYFLNIPLFLQNFVSPVQSVFLSIYLMKFLTHLLLLFLISYYVSAWNNFSWKSIIIAAVLINPLFYTGSSSIKEYMAIIDPAITYVMFYALPFCALLLFLLPFYKYLFTGKLSSSPLFIISWIVFAGFLVFFGPLTAPMLIVAITVIFGYIFIKGFLSDYKINTAFNAVFKMRRSVLILFIITLLFSFYSMYIGTKNIENIYVEQVSLTERFIKLANGIVDAFLKPKSGLLFVVLLCIINLTVTYKYYKENYKNQLKITLLLIVFSVLYTLLLPLGGYRFYRPLIVRRDTLFPVLIIIYYIWGTTSIVLLKHLPKTKTTIFCICATVLFVFFEVKNKKNASNICQQESMIILSESKSNVVKLERNCILGLWSFNTEKEGSKDVAKLLKHWNITPGREVLFYYDEEK</sequence>
<evidence type="ECO:0000313" key="2">
    <source>
        <dbReference type="EMBL" id="GGB67990.1"/>
    </source>
</evidence>
<dbReference type="Proteomes" id="UP000615760">
    <property type="component" value="Unassembled WGS sequence"/>
</dbReference>
<feature type="transmembrane region" description="Helical" evidence="1">
    <location>
        <begin position="255"/>
        <end position="272"/>
    </location>
</feature>
<feature type="transmembrane region" description="Helical" evidence="1">
    <location>
        <begin position="7"/>
        <end position="26"/>
    </location>
</feature>
<feature type="transmembrane region" description="Helical" evidence="1">
    <location>
        <begin position="308"/>
        <end position="326"/>
    </location>
</feature>
<feature type="transmembrane region" description="Helical" evidence="1">
    <location>
        <begin position="98"/>
        <end position="120"/>
    </location>
</feature>
<feature type="transmembrane region" description="Helical" evidence="1">
    <location>
        <begin position="164"/>
        <end position="182"/>
    </location>
</feature>
<dbReference type="EMBL" id="BMJE01000001">
    <property type="protein sequence ID" value="GGB67990.1"/>
    <property type="molecule type" value="Genomic_DNA"/>
</dbReference>
<protein>
    <recommendedName>
        <fullName evidence="4">Glycosyltransferase RgtA/B/C/D-like domain-containing protein</fullName>
    </recommendedName>
</protein>
<comment type="caution">
    <text evidence="2">The sequence shown here is derived from an EMBL/GenBank/DDBJ whole genome shotgun (WGS) entry which is preliminary data.</text>
</comment>
<accession>A0ABQ1JJE6</accession>
<feature type="transmembrane region" description="Helical" evidence="1">
    <location>
        <begin position="194"/>
        <end position="211"/>
    </location>
</feature>
<name>A0ABQ1JJE6_9FLAO</name>
<feature type="transmembrane region" description="Helical" evidence="1">
    <location>
        <begin position="127"/>
        <end position="144"/>
    </location>
</feature>